<dbReference type="Proteomes" id="UP001218231">
    <property type="component" value="Plasmid unnamed1"/>
</dbReference>
<dbReference type="Gene3D" id="3.30.70.100">
    <property type="match status" value="1"/>
</dbReference>
<name>A0ABY7U2K7_9SPHN</name>
<evidence type="ECO:0000313" key="3">
    <source>
        <dbReference type="Proteomes" id="UP001218231"/>
    </source>
</evidence>
<dbReference type="EMBL" id="CP117418">
    <property type="protein sequence ID" value="WCT79729.1"/>
    <property type="molecule type" value="Genomic_DNA"/>
</dbReference>
<reference evidence="2 3" key="1">
    <citation type="submission" date="2023-02" db="EMBL/GenBank/DDBJ databases">
        <title>Genome sequence of Novosphingobium humi KACC 19094.</title>
        <authorList>
            <person name="Kim S."/>
            <person name="Heo J."/>
            <person name="Kwon S.-W."/>
        </authorList>
    </citation>
    <scope>NUCLEOTIDE SEQUENCE [LARGE SCALE GENOMIC DNA]</scope>
    <source>
        <strain evidence="2 3">KACC 19094</strain>
        <plasmid evidence="2 3">unnamed1</plasmid>
    </source>
</reference>
<evidence type="ECO:0000259" key="1">
    <source>
        <dbReference type="Pfam" id="PF07045"/>
    </source>
</evidence>
<sequence>MTAYIIATVRVHDREKFGAYIQAVAGLAESFGGEYMLRGKVAEVLEGDVDPAELVVVLRFPDAESARAYVNSPQYQAGKAHRLNGGGVVESRLVIQ</sequence>
<dbReference type="SUPFAM" id="SSF54909">
    <property type="entry name" value="Dimeric alpha+beta barrel"/>
    <property type="match status" value="1"/>
</dbReference>
<proteinExistence type="predicted"/>
<dbReference type="InterPro" id="IPR011008">
    <property type="entry name" value="Dimeric_a/b-barrel"/>
</dbReference>
<protein>
    <submittedName>
        <fullName evidence="2">DUF1330 domain-containing protein</fullName>
    </submittedName>
</protein>
<accession>A0ABY7U2K7</accession>
<geneLocation type="plasmid" evidence="2 3">
    <name>unnamed1</name>
</geneLocation>
<dbReference type="Pfam" id="PF07045">
    <property type="entry name" value="DUF1330"/>
    <property type="match status" value="1"/>
</dbReference>
<dbReference type="RefSeq" id="WP_273620000.1">
    <property type="nucleotide sequence ID" value="NZ_CP103869.1"/>
</dbReference>
<keyword evidence="2" id="KW-0614">Plasmid</keyword>
<dbReference type="InterPro" id="IPR010753">
    <property type="entry name" value="DUF1330"/>
</dbReference>
<dbReference type="PANTHER" id="PTHR41521:SF4">
    <property type="entry name" value="BLR0684 PROTEIN"/>
    <property type="match status" value="1"/>
</dbReference>
<organism evidence="2 3">
    <name type="scientific">Novosphingobium humi</name>
    <dbReference type="NCBI Taxonomy" id="2282397"/>
    <lineage>
        <taxon>Bacteria</taxon>
        <taxon>Pseudomonadati</taxon>
        <taxon>Pseudomonadota</taxon>
        <taxon>Alphaproteobacteria</taxon>
        <taxon>Sphingomonadales</taxon>
        <taxon>Sphingomonadaceae</taxon>
        <taxon>Novosphingobium</taxon>
    </lineage>
</organism>
<dbReference type="PANTHER" id="PTHR41521">
    <property type="match status" value="1"/>
</dbReference>
<keyword evidence="3" id="KW-1185">Reference proteome</keyword>
<feature type="domain" description="DUF1330" evidence="1">
    <location>
        <begin position="2"/>
        <end position="84"/>
    </location>
</feature>
<evidence type="ECO:0000313" key="2">
    <source>
        <dbReference type="EMBL" id="WCT79729.1"/>
    </source>
</evidence>
<gene>
    <name evidence="2" type="ORF">PQ457_16825</name>
</gene>